<sequence length="204" mass="23629">MYVCLFSVNKMLINNLSEQLKSKEISLLLFPDIRRINELSDDPYCLAMVVDLNNADDSKYNQFMGIKNKIPILFVPCYKQRPLKSPSLMESLVDVIVSNQVTHSNDSNHLIHLSSNVFLDVYGHCIRRNTFNTLLSTNEFKLLYLMARNPGQAFSSHKLIDHLNLPSLSSLYVYIRRIRMKIEDNPKKPKILLCRRGEGYFINT</sequence>
<evidence type="ECO:0000256" key="3">
    <source>
        <dbReference type="ARBA" id="ARBA00023163"/>
    </source>
</evidence>
<evidence type="ECO:0000256" key="1">
    <source>
        <dbReference type="ARBA" id="ARBA00023015"/>
    </source>
</evidence>
<feature type="domain" description="OmpR/PhoB-type" evidence="5">
    <location>
        <begin position="108"/>
        <end position="204"/>
    </location>
</feature>
<dbReference type="Pfam" id="PF00486">
    <property type="entry name" value="Trans_reg_C"/>
    <property type="match status" value="1"/>
</dbReference>
<proteinExistence type="predicted"/>
<dbReference type="InterPro" id="IPR016032">
    <property type="entry name" value="Sig_transdc_resp-reg_C-effctor"/>
</dbReference>
<keyword evidence="7" id="KW-1185">Reference proteome</keyword>
<dbReference type="Proteomes" id="UP001185012">
    <property type="component" value="Unassembled WGS sequence"/>
</dbReference>
<feature type="DNA-binding region" description="OmpR/PhoB-type" evidence="4">
    <location>
        <begin position="108"/>
        <end position="204"/>
    </location>
</feature>
<dbReference type="RefSeq" id="WP_309866692.1">
    <property type="nucleotide sequence ID" value="NZ_JAVDQG010000005.1"/>
</dbReference>
<comment type="caution">
    <text evidence="6">The sequence shown here is derived from an EMBL/GenBank/DDBJ whole genome shotgun (WGS) entry which is preliminary data.</text>
</comment>
<accession>A0ABU1IPF0</accession>
<keyword evidence="3" id="KW-0804">Transcription</keyword>
<dbReference type="Gene3D" id="1.10.10.10">
    <property type="entry name" value="Winged helix-like DNA-binding domain superfamily/Winged helix DNA-binding domain"/>
    <property type="match status" value="1"/>
</dbReference>
<protein>
    <recommendedName>
        <fullName evidence="5">OmpR/PhoB-type domain-containing protein</fullName>
    </recommendedName>
</protein>
<dbReference type="InterPro" id="IPR001867">
    <property type="entry name" value="OmpR/PhoB-type_DNA-bd"/>
</dbReference>
<keyword evidence="2 4" id="KW-0238">DNA-binding</keyword>
<organism evidence="6 7">
    <name type="scientific">Desmospora profundinema</name>
    <dbReference type="NCBI Taxonomy" id="1571184"/>
    <lineage>
        <taxon>Bacteria</taxon>
        <taxon>Bacillati</taxon>
        <taxon>Bacillota</taxon>
        <taxon>Bacilli</taxon>
        <taxon>Bacillales</taxon>
        <taxon>Thermoactinomycetaceae</taxon>
        <taxon>Desmospora</taxon>
    </lineage>
</organism>
<evidence type="ECO:0000313" key="6">
    <source>
        <dbReference type="EMBL" id="MDR6226596.1"/>
    </source>
</evidence>
<evidence type="ECO:0000256" key="4">
    <source>
        <dbReference type="PROSITE-ProRule" id="PRU01091"/>
    </source>
</evidence>
<evidence type="ECO:0000256" key="2">
    <source>
        <dbReference type="ARBA" id="ARBA00023125"/>
    </source>
</evidence>
<dbReference type="CDD" id="cd00383">
    <property type="entry name" value="trans_reg_C"/>
    <property type="match status" value="1"/>
</dbReference>
<dbReference type="SMART" id="SM00862">
    <property type="entry name" value="Trans_reg_C"/>
    <property type="match status" value="1"/>
</dbReference>
<evidence type="ECO:0000313" key="7">
    <source>
        <dbReference type="Proteomes" id="UP001185012"/>
    </source>
</evidence>
<evidence type="ECO:0000259" key="5">
    <source>
        <dbReference type="PROSITE" id="PS51755"/>
    </source>
</evidence>
<dbReference type="InterPro" id="IPR036388">
    <property type="entry name" value="WH-like_DNA-bd_sf"/>
</dbReference>
<dbReference type="EMBL" id="JAVDQG010000005">
    <property type="protein sequence ID" value="MDR6226596.1"/>
    <property type="molecule type" value="Genomic_DNA"/>
</dbReference>
<keyword evidence="1" id="KW-0805">Transcription regulation</keyword>
<dbReference type="PROSITE" id="PS51755">
    <property type="entry name" value="OMPR_PHOB"/>
    <property type="match status" value="1"/>
</dbReference>
<reference evidence="6 7" key="1">
    <citation type="submission" date="2023-07" db="EMBL/GenBank/DDBJ databases">
        <title>Genomic Encyclopedia of Type Strains, Phase IV (KMG-IV): sequencing the most valuable type-strain genomes for metagenomic binning, comparative biology and taxonomic classification.</title>
        <authorList>
            <person name="Goeker M."/>
        </authorList>
    </citation>
    <scope>NUCLEOTIDE SEQUENCE [LARGE SCALE GENOMIC DNA]</scope>
    <source>
        <strain evidence="6 7">DSM 45903</strain>
    </source>
</reference>
<dbReference type="SUPFAM" id="SSF46894">
    <property type="entry name" value="C-terminal effector domain of the bipartite response regulators"/>
    <property type="match status" value="1"/>
</dbReference>
<gene>
    <name evidence="6" type="ORF">JOE21_002603</name>
</gene>
<name>A0ABU1IPF0_9BACL</name>